<organism evidence="2 3">
    <name type="scientific">Stylosanthes scabra</name>
    <dbReference type="NCBI Taxonomy" id="79078"/>
    <lineage>
        <taxon>Eukaryota</taxon>
        <taxon>Viridiplantae</taxon>
        <taxon>Streptophyta</taxon>
        <taxon>Embryophyta</taxon>
        <taxon>Tracheophyta</taxon>
        <taxon>Spermatophyta</taxon>
        <taxon>Magnoliopsida</taxon>
        <taxon>eudicotyledons</taxon>
        <taxon>Gunneridae</taxon>
        <taxon>Pentapetalae</taxon>
        <taxon>rosids</taxon>
        <taxon>fabids</taxon>
        <taxon>Fabales</taxon>
        <taxon>Fabaceae</taxon>
        <taxon>Papilionoideae</taxon>
        <taxon>50 kb inversion clade</taxon>
        <taxon>dalbergioids sensu lato</taxon>
        <taxon>Dalbergieae</taxon>
        <taxon>Pterocarpus clade</taxon>
        <taxon>Stylosanthes</taxon>
    </lineage>
</organism>
<evidence type="ECO:0000313" key="3">
    <source>
        <dbReference type="Proteomes" id="UP001341840"/>
    </source>
</evidence>
<sequence length="150" mass="15706">MARSRPSPSAKGKAKAYAPPTRASPRLAALWAKASPPSPTPPPSPVPSLPLKKRAIPYATLVPPLAARKGTSKMSAQPIHRRSQRIIARGGTSTSAPKEKVVIAISNSESENVLGNDSHFWNNDGDLSDWQNADPPDSSAGSCTGLPPAL</sequence>
<comment type="caution">
    <text evidence="2">The sequence shown here is derived from an EMBL/GenBank/DDBJ whole genome shotgun (WGS) entry which is preliminary data.</text>
</comment>
<feature type="compositionally biased region" description="Pro residues" evidence="1">
    <location>
        <begin position="36"/>
        <end position="48"/>
    </location>
</feature>
<evidence type="ECO:0000313" key="2">
    <source>
        <dbReference type="EMBL" id="MED6123250.1"/>
    </source>
</evidence>
<protein>
    <submittedName>
        <fullName evidence="2">Uncharacterized protein</fullName>
    </submittedName>
</protein>
<dbReference type="Proteomes" id="UP001341840">
    <property type="component" value="Unassembled WGS sequence"/>
</dbReference>
<dbReference type="EMBL" id="JASCZI010030511">
    <property type="protein sequence ID" value="MED6123250.1"/>
    <property type="molecule type" value="Genomic_DNA"/>
</dbReference>
<accession>A0ABU6RH07</accession>
<gene>
    <name evidence="2" type="ORF">PIB30_047405</name>
</gene>
<reference evidence="2 3" key="1">
    <citation type="journal article" date="2023" name="Plants (Basel)">
        <title>Bridging the Gap: Combining Genomics and Transcriptomics Approaches to Understand Stylosanthes scabra, an Orphan Legume from the Brazilian Caatinga.</title>
        <authorList>
            <person name="Ferreira-Neto J.R.C."/>
            <person name="da Silva M.D."/>
            <person name="Binneck E."/>
            <person name="de Melo N.F."/>
            <person name="da Silva R.H."/>
            <person name="de Melo A.L.T.M."/>
            <person name="Pandolfi V."/>
            <person name="Bustamante F.O."/>
            <person name="Brasileiro-Vidal A.C."/>
            <person name="Benko-Iseppon A.M."/>
        </authorList>
    </citation>
    <scope>NUCLEOTIDE SEQUENCE [LARGE SCALE GENOMIC DNA]</scope>
    <source>
        <tissue evidence="2">Leaves</tissue>
    </source>
</reference>
<proteinExistence type="predicted"/>
<name>A0ABU6RH07_9FABA</name>
<feature type="region of interest" description="Disordered" evidence="1">
    <location>
        <begin position="1"/>
        <end position="51"/>
    </location>
</feature>
<feature type="region of interest" description="Disordered" evidence="1">
    <location>
        <begin position="113"/>
        <end position="150"/>
    </location>
</feature>
<evidence type="ECO:0000256" key="1">
    <source>
        <dbReference type="SAM" id="MobiDB-lite"/>
    </source>
</evidence>
<keyword evidence="3" id="KW-1185">Reference proteome</keyword>